<comment type="caution">
    <text evidence="1">The sequence shown here is derived from an EMBL/GenBank/DDBJ whole genome shotgun (WGS) entry which is preliminary data.</text>
</comment>
<dbReference type="EMBL" id="JARBHB010000013">
    <property type="protein sequence ID" value="KAJ8870140.1"/>
    <property type="molecule type" value="Genomic_DNA"/>
</dbReference>
<reference evidence="1 2" key="1">
    <citation type="submission" date="2023-02" db="EMBL/GenBank/DDBJ databases">
        <title>LHISI_Scaffold_Assembly.</title>
        <authorList>
            <person name="Stuart O.P."/>
            <person name="Cleave R."/>
            <person name="Magrath M.J.L."/>
            <person name="Mikheyev A.S."/>
        </authorList>
    </citation>
    <scope>NUCLEOTIDE SEQUENCE [LARGE SCALE GENOMIC DNA]</scope>
    <source>
        <strain evidence="1">Daus_M_001</strain>
        <tissue evidence="1">Leg muscle</tissue>
    </source>
</reference>
<keyword evidence="2" id="KW-1185">Reference proteome</keyword>
<protein>
    <submittedName>
        <fullName evidence="1">Uncharacterized protein</fullName>
    </submittedName>
</protein>
<evidence type="ECO:0000313" key="2">
    <source>
        <dbReference type="Proteomes" id="UP001159363"/>
    </source>
</evidence>
<dbReference type="Proteomes" id="UP001159363">
    <property type="component" value="Chromosome 12"/>
</dbReference>
<gene>
    <name evidence="1" type="ORF">PR048_029152</name>
</gene>
<name>A0ABQ9GCJ8_9NEOP</name>
<sequence length="76" mass="8524">MLERTLNAAVTVKCAMKMFHAQPDLVLITRELVALAGKTKSERGKLVASAENKLKVLQREEKEKRKIADALFEEAN</sequence>
<evidence type="ECO:0000313" key="1">
    <source>
        <dbReference type="EMBL" id="KAJ8870140.1"/>
    </source>
</evidence>
<accession>A0ABQ9GCJ8</accession>
<proteinExistence type="predicted"/>
<organism evidence="1 2">
    <name type="scientific">Dryococelus australis</name>
    <dbReference type="NCBI Taxonomy" id="614101"/>
    <lineage>
        <taxon>Eukaryota</taxon>
        <taxon>Metazoa</taxon>
        <taxon>Ecdysozoa</taxon>
        <taxon>Arthropoda</taxon>
        <taxon>Hexapoda</taxon>
        <taxon>Insecta</taxon>
        <taxon>Pterygota</taxon>
        <taxon>Neoptera</taxon>
        <taxon>Polyneoptera</taxon>
        <taxon>Phasmatodea</taxon>
        <taxon>Verophasmatodea</taxon>
        <taxon>Anareolatae</taxon>
        <taxon>Phasmatidae</taxon>
        <taxon>Eurycanthinae</taxon>
        <taxon>Dryococelus</taxon>
    </lineage>
</organism>